<protein>
    <submittedName>
        <fullName evidence="4">Aldehyde dehydrogenase</fullName>
    </submittedName>
</protein>
<organism evidence="4 5">
    <name type="scientific">Pararhizobium polonicum</name>
    <dbReference type="NCBI Taxonomy" id="1612624"/>
    <lineage>
        <taxon>Bacteria</taxon>
        <taxon>Pseudomonadati</taxon>
        <taxon>Pseudomonadota</taxon>
        <taxon>Alphaproteobacteria</taxon>
        <taxon>Hyphomicrobiales</taxon>
        <taxon>Rhizobiaceae</taxon>
        <taxon>Rhizobium/Agrobacterium group</taxon>
        <taxon>Pararhizobium</taxon>
    </lineage>
</organism>
<keyword evidence="2" id="KW-0560">Oxidoreductase</keyword>
<dbReference type="PROSITE" id="PS00070">
    <property type="entry name" value="ALDEHYDE_DEHYDR_CYS"/>
    <property type="match status" value="1"/>
</dbReference>
<dbReference type="Pfam" id="PF00171">
    <property type="entry name" value="Aldedh"/>
    <property type="match status" value="1"/>
</dbReference>
<evidence type="ECO:0000313" key="5">
    <source>
        <dbReference type="Proteomes" id="UP000093111"/>
    </source>
</evidence>
<dbReference type="PANTHER" id="PTHR43353:SF5">
    <property type="entry name" value="SUCCINATE-SEMIALDEHYDE DEHYDROGENASE, MITOCHONDRIAL"/>
    <property type="match status" value="1"/>
</dbReference>
<dbReference type="InterPro" id="IPR015590">
    <property type="entry name" value="Aldehyde_DH_dom"/>
</dbReference>
<dbReference type="InterPro" id="IPR016160">
    <property type="entry name" value="Ald_DH_CS_CYS"/>
</dbReference>
<dbReference type="AlphaFoldDB" id="A0A1C7P854"/>
<sequence length="486" mass="51844">MGNHTEAKLFINGEWKARAGAPIINPADETELGIVPFATENDLAAAVEAAEIGFKTWSHTSPSRRSEIIRDAAARIRANIEIIARDMTLEQGKPLNEARNEVRRSCQVLEWDAEEGRRTYGRVIPAEQGLHNSVKHLPIGPVAAFTPWNYPLSSVARKVGGALAAGCSVVLKASEETPAAAVHLVNAFAEAGLPEGVLNLVFGNPSQISRFFIAHRVIRMLAFTGSVPVGKSLAAQAGEFMKPCLMELGGHSPVIVCDDVDPREAGIKSALAKASNAGQICTAPTRWFVAASHFEEFADQMATTARSVRIGNGLDPETQMGPLANARRIAAMQDLISDAVKKGADVLSGGERAANKGYYWPLTVLANVPDDARIMYEEPFGPVALVNPVSSVAEAVSKANSLEFGLAGYALTHSADNIAYLTDHLEVGNFAINQFVSSLPETPFGGMKDSGYGREGGTEGLLNYTITRSISHKTRSIEGSRPGLSS</sequence>
<accession>A0A1C7P854</accession>
<keyword evidence="5" id="KW-1185">Reference proteome</keyword>
<feature type="domain" description="Aldehyde dehydrogenase" evidence="3">
    <location>
        <begin position="21"/>
        <end position="469"/>
    </location>
</feature>
<dbReference type="Gene3D" id="3.40.309.10">
    <property type="entry name" value="Aldehyde Dehydrogenase, Chain A, domain 2"/>
    <property type="match status" value="1"/>
</dbReference>
<evidence type="ECO:0000259" key="3">
    <source>
        <dbReference type="Pfam" id="PF00171"/>
    </source>
</evidence>
<dbReference type="InterPro" id="IPR050740">
    <property type="entry name" value="Aldehyde_DH_Superfamily"/>
</dbReference>
<dbReference type="InterPro" id="IPR016163">
    <property type="entry name" value="Ald_DH_C"/>
</dbReference>
<dbReference type="Proteomes" id="UP000093111">
    <property type="component" value="Plasmid pF5.1b"/>
</dbReference>
<dbReference type="SUPFAM" id="SSF53720">
    <property type="entry name" value="ALDH-like"/>
    <property type="match status" value="1"/>
</dbReference>
<proteinExistence type="inferred from homology"/>
<dbReference type="RefSeq" id="WP_068950957.1">
    <property type="nucleotide sequence ID" value="NZ_CM004503.1"/>
</dbReference>
<dbReference type="PANTHER" id="PTHR43353">
    <property type="entry name" value="SUCCINATE-SEMIALDEHYDE DEHYDROGENASE, MITOCHONDRIAL"/>
    <property type="match status" value="1"/>
</dbReference>
<gene>
    <name evidence="4" type="ORF">ADU59_01420</name>
</gene>
<dbReference type="PATRIC" id="fig|1612624.7.peg.298"/>
<evidence type="ECO:0000256" key="2">
    <source>
        <dbReference type="ARBA" id="ARBA00023002"/>
    </source>
</evidence>
<comment type="caution">
    <text evidence="4">The sequence shown here is derived from an EMBL/GenBank/DDBJ whole genome shotgun (WGS) entry which is preliminary data.</text>
</comment>
<dbReference type="Gene3D" id="3.40.605.10">
    <property type="entry name" value="Aldehyde Dehydrogenase, Chain A, domain 1"/>
    <property type="match status" value="1"/>
</dbReference>
<evidence type="ECO:0000313" key="4">
    <source>
        <dbReference type="EMBL" id="OBZ97418.1"/>
    </source>
</evidence>
<comment type="similarity">
    <text evidence="1">Belongs to the aldehyde dehydrogenase family.</text>
</comment>
<keyword evidence="4" id="KW-0614">Plasmid</keyword>
<dbReference type="GO" id="GO:0016620">
    <property type="term" value="F:oxidoreductase activity, acting on the aldehyde or oxo group of donors, NAD or NADP as acceptor"/>
    <property type="evidence" value="ECO:0007669"/>
    <property type="project" value="InterPro"/>
</dbReference>
<geneLocation type="plasmid" evidence="5">
    <name>pf5.1b</name>
</geneLocation>
<name>A0A1C7P854_9HYPH</name>
<dbReference type="EMBL" id="LGLV01000002">
    <property type="protein sequence ID" value="OBZ97418.1"/>
    <property type="molecule type" value="Genomic_DNA"/>
</dbReference>
<dbReference type="OrthoDB" id="9812625at2"/>
<dbReference type="CDD" id="cd07103">
    <property type="entry name" value="ALDH_F5_SSADH_GabD"/>
    <property type="match status" value="1"/>
</dbReference>
<dbReference type="InterPro" id="IPR016162">
    <property type="entry name" value="Ald_DH_N"/>
</dbReference>
<dbReference type="InterPro" id="IPR016161">
    <property type="entry name" value="Ald_DH/histidinol_DH"/>
</dbReference>
<evidence type="ECO:0000256" key="1">
    <source>
        <dbReference type="ARBA" id="ARBA00009986"/>
    </source>
</evidence>
<reference evidence="4 5" key="1">
    <citation type="journal article" date="2016" name="Syst. Appl. Microbiol.">
        <title>Pararhizobium polonicum sp. nov. isolated from tumors on stone fruit rootstocks.</title>
        <authorList>
            <person name="Pulawska J."/>
            <person name="Kuzmanovic N."/>
            <person name="Willems A."/>
            <person name="Pothier J.F."/>
        </authorList>
    </citation>
    <scope>NUCLEOTIDE SEQUENCE [LARGE SCALE GENOMIC DNA]</scope>
    <source>
        <strain evidence="4 5">F5.1</strain>
        <plasmid evidence="4">pF5.1b</plasmid>
    </source>
</reference>
<dbReference type="FunFam" id="3.40.605.10:FF:000007">
    <property type="entry name" value="NAD/NADP-dependent betaine aldehyde dehydrogenase"/>
    <property type="match status" value="1"/>
</dbReference>